<sequence length="257" mass="27169">MYLDHDFRQLAQGSSSITEYCRSQKNLSDALADNESPVTTRTLVLNTLCGLSPRFASVATIISMTDPLPSFFRTRSMLLTEEIQQANAVATAASTALITQTCPALAAPAVVTPPTPAALASRRPSRVAGHAPLCPRLQQARGSASPLARGNGALPRAYTTMTAPLYQSVPSSSTLPAWDNAGLIAALNTLYQQGGWVMDSEATSHMNNDEGNILFSAPLSRPHRVTVGNGTTVLISSSGHTVSHRVTVGNGNDIRRA</sequence>
<comment type="caution">
    <text evidence="1">The sequence shown here is derived from an EMBL/GenBank/DDBJ whole genome shotgun (WGS) entry which is preliminary data.</text>
</comment>
<evidence type="ECO:0000313" key="1">
    <source>
        <dbReference type="EMBL" id="KAK1600773.1"/>
    </source>
</evidence>
<keyword evidence="2" id="KW-1185">Reference proteome</keyword>
<evidence type="ECO:0000313" key="2">
    <source>
        <dbReference type="Proteomes" id="UP001231189"/>
    </source>
</evidence>
<dbReference type="EMBL" id="JAUUTY010000567">
    <property type="protein sequence ID" value="KAK1600773.1"/>
    <property type="molecule type" value="Genomic_DNA"/>
</dbReference>
<organism evidence="1 2">
    <name type="scientific">Lolium multiflorum</name>
    <name type="common">Italian ryegrass</name>
    <name type="synonym">Lolium perenne subsp. multiflorum</name>
    <dbReference type="NCBI Taxonomy" id="4521"/>
    <lineage>
        <taxon>Eukaryota</taxon>
        <taxon>Viridiplantae</taxon>
        <taxon>Streptophyta</taxon>
        <taxon>Embryophyta</taxon>
        <taxon>Tracheophyta</taxon>
        <taxon>Spermatophyta</taxon>
        <taxon>Magnoliopsida</taxon>
        <taxon>Liliopsida</taxon>
        <taxon>Poales</taxon>
        <taxon>Poaceae</taxon>
        <taxon>BOP clade</taxon>
        <taxon>Pooideae</taxon>
        <taxon>Poodae</taxon>
        <taxon>Poeae</taxon>
        <taxon>Poeae Chloroplast Group 2 (Poeae type)</taxon>
        <taxon>Loliodinae</taxon>
        <taxon>Loliinae</taxon>
        <taxon>Lolium</taxon>
    </lineage>
</organism>
<accession>A0AAD8QDR2</accession>
<proteinExistence type="predicted"/>
<name>A0AAD8QDR2_LOLMU</name>
<dbReference type="AlphaFoldDB" id="A0AAD8QDR2"/>
<reference evidence="1" key="1">
    <citation type="submission" date="2023-07" db="EMBL/GenBank/DDBJ databases">
        <title>A chromosome-level genome assembly of Lolium multiflorum.</title>
        <authorList>
            <person name="Chen Y."/>
            <person name="Copetti D."/>
            <person name="Kolliker R."/>
            <person name="Studer B."/>
        </authorList>
    </citation>
    <scope>NUCLEOTIDE SEQUENCE</scope>
    <source>
        <strain evidence="1">02402/16</strain>
        <tissue evidence="1">Leaf</tissue>
    </source>
</reference>
<protein>
    <submittedName>
        <fullName evidence="1">Uncharacterized protein</fullName>
    </submittedName>
</protein>
<gene>
    <name evidence="1" type="ORF">QYE76_027196</name>
</gene>
<dbReference type="PANTHER" id="PTHR47481">
    <property type="match status" value="1"/>
</dbReference>
<dbReference type="Proteomes" id="UP001231189">
    <property type="component" value="Unassembled WGS sequence"/>
</dbReference>
<dbReference type="PANTHER" id="PTHR47481:SF41">
    <property type="entry name" value="COPIA-LIKE POLYPROTEIN_RETROTRANSPOSON"/>
    <property type="match status" value="1"/>
</dbReference>